<dbReference type="Proteomes" id="UP000285875">
    <property type="component" value="Chromosome"/>
</dbReference>
<sequence length="116" mass="11826">MPWWIALLNTLAAVASTGFGVAALIRPSLIAPSSEKCTDSRFYPAMYAARAIPLGLAVGVAVWLLPAPAVLLLLLGVAVLAQIADTVIGVVHRLPGMTVGAAFAIACHGAAIIALL</sequence>
<name>A0A3Q9UJY6_9ACTN</name>
<feature type="transmembrane region" description="Helical" evidence="1">
    <location>
        <begin position="72"/>
        <end position="91"/>
    </location>
</feature>
<feature type="transmembrane region" description="Helical" evidence="1">
    <location>
        <begin position="97"/>
        <end position="115"/>
    </location>
</feature>
<dbReference type="EMBL" id="CP025570">
    <property type="protein sequence ID" value="AZZ40584.1"/>
    <property type="molecule type" value="Genomic_DNA"/>
</dbReference>
<dbReference type="KEGG" id="aji:C0Z10_00135"/>
<keyword evidence="1" id="KW-0812">Transmembrane</keyword>
<keyword evidence="1" id="KW-1133">Transmembrane helix</keyword>
<dbReference type="AlphaFoldDB" id="A0A3Q9UJY6"/>
<evidence type="ECO:0000313" key="3">
    <source>
        <dbReference type="Proteomes" id="UP000285875"/>
    </source>
</evidence>
<accession>A0A3Q9UJY6</accession>
<evidence type="ECO:0008006" key="4">
    <source>
        <dbReference type="Google" id="ProtNLM"/>
    </source>
</evidence>
<feature type="transmembrane region" description="Helical" evidence="1">
    <location>
        <begin position="47"/>
        <end position="65"/>
    </location>
</feature>
<proteinExistence type="predicted"/>
<protein>
    <recommendedName>
        <fullName evidence="4">DUF4267 domain-containing protein</fullName>
    </recommendedName>
</protein>
<gene>
    <name evidence="2" type="ORF">C0Z10_00135</name>
</gene>
<keyword evidence="1" id="KW-0472">Membrane</keyword>
<reference evidence="3" key="1">
    <citation type="submission" date="2017-12" db="EMBL/GenBank/DDBJ databases">
        <title>Whole genome sequencing of Acidipropionibacterium jensenii strains JS279 and JS280.</title>
        <authorList>
            <person name="Deptula P."/>
            <person name="Laine P."/>
            <person name="Smolander O.-P."/>
            <person name="Paulin L."/>
            <person name="Auvinen P."/>
            <person name="Varmanen P."/>
        </authorList>
    </citation>
    <scope>NUCLEOTIDE SEQUENCE [LARGE SCALE GENOMIC DNA]</scope>
    <source>
        <strain evidence="3">JS280</strain>
    </source>
</reference>
<evidence type="ECO:0000256" key="1">
    <source>
        <dbReference type="SAM" id="Phobius"/>
    </source>
</evidence>
<organism evidence="2 3">
    <name type="scientific">Acidipropionibacterium jensenii</name>
    <dbReference type="NCBI Taxonomy" id="1749"/>
    <lineage>
        <taxon>Bacteria</taxon>
        <taxon>Bacillati</taxon>
        <taxon>Actinomycetota</taxon>
        <taxon>Actinomycetes</taxon>
        <taxon>Propionibacteriales</taxon>
        <taxon>Propionibacteriaceae</taxon>
        <taxon>Acidipropionibacterium</taxon>
    </lineage>
</organism>
<evidence type="ECO:0000313" key="2">
    <source>
        <dbReference type="EMBL" id="AZZ40584.1"/>
    </source>
</evidence>